<dbReference type="eggNOG" id="ENOG502QSWW">
    <property type="taxonomic scope" value="Eukaryota"/>
</dbReference>
<evidence type="ECO:0000259" key="2">
    <source>
        <dbReference type="Pfam" id="PF13968"/>
    </source>
</evidence>
<dbReference type="OrthoDB" id="691684at2759"/>
<dbReference type="FunCoup" id="A0A1Z5R7F5">
    <property type="interactions" value="157"/>
</dbReference>
<feature type="transmembrane region" description="Helical" evidence="1">
    <location>
        <begin position="374"/>
        <end position="393"/>
    </location>
</feature>
<dbReference type="InterPro" id="IPR007658">
    <property type="entry name" value="DUF594"/>
</dbReference>
<dbReference type="AlphaFoldDB" id="A0A1Z5R7F5"/>
<keyword evidence="1" id="KW-1133">Transmembrane helix</keyword>
<dbReference type="PANTHER" id="PTHR31325">
    <property type="entry name" value="OS01G0798800 PROTEIN-RELATED"/>
    <property type="match status" value="1"/>
</dbReference>
<keyword evidence="1" id="KW-0812">Transmembrane</keyword>
<keyword evidence="1" id="KW-0472">Membrane</keyword>
<dbReference type="EMBL" id="CM000767">
    <property type="protein sequence ID" value="OQU79704.1"/>
    <property type="molecule type" value="Genomic_DNA"/>
</dbReference>
<dbReference type="Pfam" id="PF04578">
    <property type="entry name" value="DUF594"/>
    <property type="match status" value="1"/>
</dbReference>
<accession>A0A1Z5R7F5</accession>
<dbReference type="InParanoid" id="A0A1Z5R7F5"/>
<reference evidence="4" key="2">
    <citation type="journal article" date="2018" name="Plant J.">
        <title>The Sorghum bicolor reference genome: improved assembly, gene annotations, a transcriptome atlas, and signatures of genome organization.</title>
        <authorList>
            <person name="McCormick R.F."/>
            <person name="Truong S.K."/>
            <person name="Sreedasyam A."/>
            <person name="Jenkins J."/>
            <person name="Shu S."/>
            <person name="Sims D."/>
            <person name="Kennedy M."/>
            <person name="Amirebrahimi M."/>
            <person name="Weers B.D."/>
            <person name="McKinley B."/>
            <person name="Mattison A."/>
            <person name="Morishige D.T."/>
            <person name="Grimwood J."/>
            <person name="Schmutz J."/>
            <person name="Mullet J.E."/>
        </authorList>
    </citation>
    <scope>NUCLEOTIDE SEQUENCE [LARGE SCALE GENOMIC DNA]</scope>
    <source>
        <strain evidence="4">cv. BTx623</strain>
    </source>
</reference>
<dbReference type="Gramene" id="OQU79704">
    <property type="protein sequence ID" value="OQU79704"/>
    <property type="gene ID" value="SORBI_3008G183100"/>
</dbReference>
<reference evidence="3 4" key="1">
    <citation type="journal article" date="2009" name="Nature">
        <title>The Sorghum bicolor genome and the diversification of grasses.</title>
        <authorList>
            <person name="Paterson A.H."/>
            <person name="Bowers J.E."/>
            <person name="Bruggmann R."/>
            <person name="Dubchak I."/>
            <person name="Grimwood J."/>
            <person name="Gundlach H."/>
            <person name="Haberer G."/>
            <person name="Hellsten U."/>
            <person name="Mitros T."/>
            <person name="Poliakov A."/>
            <person name="Schmutz J."/>
            <person name="Spannagl M."/>
            <person name="Tang H."/>
            <person name="Wang X."/>
            <person name="Wicker T."/>
            <person name="Bharti A.K."/>
            <person name="Chapman J."/>
            <person name="Feltus F.A."/>
            <person name="Gowik U."/>
            <person name="Grigoriev I.V."/>
            <person name="Lyons E."/>
            <person name="Maher C.A."/>
            <person name="Martis M."/>
            <person name="Narechania A."/>
            <person name="Otillar R.P."/>
            <person name="Penning B.W."/>
            <person name="Salamov A.A."/>
            <person name="Wang Y."/>
            <person name="Zhang L."/>
            <person name="Carpita N.C."/>
            <person name="Freeling M."/>
            <person name="Gingle A.R."/>
            <person name="Hash C.T."/>
            <person name="Keller B."/>
            <person name="Klein P."/>
            <person name="Kresovich S."/>
            <person name="McCann M.C."/>
            <person name="Ming R."/>
            <person name="Peterson D.G."/>
            <person name="Mehboob-ur-Rahman"/>
            <person name="Ware D."/>
            <person name="Westhoff P."/>
            <person name="Mayer K.F."/>
            <person name="Messing J."/>
            <person name="Rokhsar D.S."/>
        </authorList>
    </citation>
    <scope>NUCLEOTIDE SEQUENCE [LARGE SCALE GENOMIC DNA]</scope>
    <source>
        <strain evidence="4">cv. BTx623</strain>
    </source>
</reference>
<feature type="transmembrane region" description="Helical" evidence="1">
    <location>
        <begin position="74"/>
        <end position="91"/>
    </location>
</feature>
<organism evidence="3 4">
    <name type="scientific">Sorghum bicolor</name>
    <name type="common">Sorghum</name>
    <name type="synonym">Sorghum vulgare</name>
    <dbReference type="NCBI Taxonomy" id="4558"/>
    <lineage>
        <taxon>Eukaryota</taxon>
        <taxon>Viridiplantae</taxon>
        <taxon>Streptophyta</taxon>
        <taxon>Embryophyta</taxon>
        <taxon>Tracheophyta</taxon>
        <taxon>Spermatophyta</taxon>
        <taxon>Magnoliopsida</taxon>
        <taxon>Liliopsida</taxon>
        <taxon>Poales</taxon>
        <taxon>Poaceae</taxon>
        <taxon>PACMAD clade</taxon>
        <taxon>Panicoideae</taxon>
        <taxon>Andropogonodae</taxon>
        <taxon>Andropogoneae</taxon>
        <taxon>Sorghinae</taxon>
        <taxon>Sorghum</taxon>
    </lineage>
</organism>
<protein>
    <recommendedName>
        <fullName evidence="2">DUF4220 domain-containing protein</fullName>
    </recommendedName>
</protein>
<dbReference type="Proteomes" id="UP000000768">
    <property type="component" value="Chromosome 8"/>
</dbReference>
<feature type="domain" description="DUF4220" evidence="2">
    <location>
        <begin position="78"/>
        <end position="477"/>
    </location>
</feature>
<dbReference type="OMA" id="HITARRC"/>
<keyword evidence="4" id="KW-1185">Reference proteome</keyword>
<evidence type="ECO:0000256" key="1">
    <source>
        <dbReference type="SAM" id="Phobius"/>
    </source>
</evidence>
<feature type="transmembrane region" description="Helical" evidence="1">
    <location>
        <begin position="333"/>
        <end position="354"/>
    </location>
</feature>
<gene>
    <name evidence="3" type="ORF">SORBI_3008G183100</name>
</gene>
<feature type="transmembrane region" description="Helical" evidence="1">
    <location>
        <begin position="103"/>
        <end position="122"/>
    </location>
</feature>
<sequence>MEVYRRIGNTGQQHLVNNATSTSFLHQLRDLWESPRGTVLRIEALALVAILLSFFLAAFGTCRRWSNSWIIQKGFLAANALFLSLGTYSIGLMQSSQVKSEMYPIWAVSLLALLCCIDSARMSGIGNEGQIWKLLYQLCLYFGYVVLMSISTISSDIGNIAICVLSAVTLIKGFHRSMAVFVLPSSMRNAIREVPAHITARRCSFGDHDERSELPVDMKLDIMVEDGVVHEVSMGDIASLRFRDADLKLESDLRACKDVCFSLSLSHLLRRRLLGLSSSSAEPTATTMSSTEPLVESYERASKVVEIELAFMYDMLYTSNVFLHYYEERSCSIWAVASVLGICFVGAVAVMPGARTTRHASPGTISVHTTVADSVITGVILVSLVLLQVLQLLRCWTSNWARVTFACDLVRHVRERKYTLILGPGRRVRRIPRQGYRVRRADLSLVLRLRASLLKINWSDDKHYLWQKKLGQHSVVESIRLPGSRCHRLFCCGFLEHGAPMMCVVARKCWALFGLRYMGRVLQELFQKSNTGRALELHPDVTASIGDFVEKIRCNDVSAWASTKLEEDNLRGQIKHFYGDDAMDDIYVPCILMWHIATCYCQLVAQVWEQEIAVAAAVDNKDRRVAMSLSKYCAYLVVSVPRLLPGRSDATAMVYAEVRDAAIQNVVKVSSLSSSSSSSAADKLFDLLLAMEMSEHRYTGVGSFVYMMGVKLGKELVTTMPAADRWKVLAEFWVKALVLAAPSDNAEEHLQHLAQGGELITHLWAMLYHAGIRKWQLTPPPQIKMGWDYIFRIRSLEDLYRPPIASPLLHYE</sequence>
<dbReference type="Pfam" id="PF13968">
    <property type="entry name" value="DUF4220"/>
    <property type="match status" value="1"/>
</dbReference>
<evidence type="ECO:0000313" key="4">
    <source>
        <dbReference type="Proteomes" id="UP000000768"/>
    </source>
</evidence>
<proteinExistence type="predicted"/>
<feature type="transmembrane region" description="Helical" evidence="1">
    <location>
        <begin position="134"/>
        <end position="153"/>
    </location>
</feature>
<feature type="transmembrane region" description="Helical" evidence="1">
    <location>
        <begin position="44"/>
        <end position="62"/>
    </location>
</feature>
<evidence type="ECO:0000313" key="3">
    <source>
        <dbReference type="EMBL" id="OQU79704.1"/>
    </source>
</evidence>
<name>A0A1Z5R7F5_SORBI</name>
<dbReference type="InterPro" id="IPR025315">
    <property type="entry name" value="DUF4220"/>
</dbReference>